<reference evidence="10 11" key="1">
    <citation type="submission" date="2020-08" db="EMBL/GenBank/DDBJ databases">
        <title>Genomic Encyclopedia of Type Strains, Phase IV (KMG-IV): sequencing the most valuable type-strain genomes for metagenomic binning, comparative biology and taxonomic classification.</title>
        <authorList>
            <person name="Goeker M."/>
        </authorList>
    </citation>
    <scope>NUCLEOTIDE SEQUENCE [LARGE SCALE GENOMIC DNA]</scope>
    <source>
        <strain evidence="10 11">DSM 26189</strain>
    </source>
</reference>
<dbReference type="InterPro" id="IPR008979">
    <property type="entry name" value="Galactose-bd-like_sf"/>
</dbReference>
<dbReference type="Pfam" id="PF11721">
    <property type="entry name" value="Malectin"/>
    <property type="match status" value="1"/>
</dbReference>
<dbReference type="InterPro" id="IPR051913">
    <property type="entry name" value="GH2_Domain-Containing"/>
</dbReference>
<dbReference type="Pfam" id="PF02836">
    <property type="entry name" value="Glyco_hydro_2_C"/>
    <property type="match status" value="1"/>
</dbReference>
<dbReference type="GO" id="GO:0005975">
    <property type="term" value="P:carbohydrate metabolic process"/>
    <property type="evidence" value="ECO:0007669"/>
    <property type="project" value="InterPro"/>
</dbReference>
<dbReference type="GO" id="GO:0004565">
    <property type="term" value="F:beta-galactosidase activity"/>
    <property type="evidence" value="ECO:0007669"/>
    <property type="project" value="UniProtKB-EC"/>
</dbReference>
<dbReference type="EMBL" id="JACIDT010000016">
    <property type="protein sequence ID" value="MBB3927899.1"/>
    <property type="molecule type" value="Genomic_DNA"/>
</dbReference>
<feature type="signal peptide" evidence="4">
    <location>
        <begin position="1"/>
        <end position="21"/>
    </location>
</feature>
<feature type="domain" description="DUF4982" evidence="9">
    <location>
        <begin position="672"/>
        <end position="727"/>
    </location>
</feature>
<name>A0A7W6FSC0_9SPHN</name>
<keyword evidence="11" id="KW-1185">Reference proteome</keyword>
<evidence type="ECO:0000256" key="3">
    <source>
        <dbReference type="ARBA" id="ARBA00023295"/>
    </source>
</evidence>
<accession>A0A7W6FSC0</accession>
<dbReference type="InterPro" id="IPR006103">
    <property type="entry name" value="Glyco_hydro_2_cat"/>
</dbReference>
<feature type="domain" description="Glycosyl hydrolases family 2 sugar binding" evidence="7">
    <location>
        <begin position="41"/>
        <end position="204"/>
    </location>
</feature>
<dbReference type="Proteomes" id="UP000571950">
    <property type="component" value="Unassembled WGS sequence"/>
</dbReference>
<dbReference type="InterPro" id="IPR021720">
    <property type="entry name" value="Malectin_dom"/>
</dbReference>
<evidence type="ECO:0000259" key="6">
    <source>
        <dbReference type="Pfam" id="PF02836"/>
    </source>
</evidence>
<dbReference type="InterPro" id="IPR032311">
    <property type="entry name" value="DUF4982"/>
</dbReference>
<dbReference type="InterPro" id="IPR017853">
    <property type="entry name" value="GH"/>
</dbReference>
<sequence>MRRHWLLAGSIIGAIAEAALAQPLPAHHAAPVAQSARLSQSLAEGWRFRQADAQGAQAPDFDDGDWEQVVVPHSWNRVGYYDPGAGTGSQTRDSVNKAQGIGWYRLGFATPAMAKGQRLWLQFDAASRVADVWLNGKLLGRHEGGFSRFRFDATEALRADGRNILAVRVDNSHPAPGTATANAFPLTGDFFVYGGLYRPVSLIVTDAVHFDMLDFGGPGVYARTDAITAEGAKVGVRAKLRNDGARAFTGRLVTRLVDADGAVAAENIAEIRIAKGQGRESAFDLVVPRPRLWQGVDDPHLYQLVVELRGAKGEVLDSLAQDFGIRQIQLDPDKGMILNGKAVRLKGVGLHQDREGKGWALGEEDIADTFATIRDMGANSIRLTHYQHGEPIHRLADRHGFILWDEIALVTAWTLTPDQQESPAGLVANARQQLQEMIRQNYNHASVALWGIANEVDFGPNRPDFLGKAPDIVPDPAPLLRELNALSKSEDPSRPTTMATCCEDHGMQGIPVVADLADTSGVNRYYGWYYGKPAELGAHLDHLHAKRPMQPLAVAEYGAGGAFSIHSDDPLGGPIDMAGRRQPEEYQSWVHEQSWPVIAVRPYLFASWLWNSFDFSSTARREGDSQDINTKGLVSYDGKTRKDAFYYYRANWSAEPTVHITGRRYADRAYGVTDIRVYSNASATELRLNGRSLGVRRDCVNRICIWPQVRLDPGANRLTATGQFAGGAVEDGIEWKLDPARRNLFRIDSGAVVAAEVREGRFGSDAFFSGGTAGTMDRFARGKPPQLAAIAGNPDRDLLTTYREGDFGYSVPLDNGRYMLSLTFVEPSAKPGERQFTVLADGQVLLRDFDIATTAEALLHAITRSFPVIVSNGRLDLRFVPVRGKAIVSAVEITPRR</sequence>
<dbReference type="InterPro" id="IPR013783">
    <property type="entry name" value="Ig-like_fold"/>
</dbReference>
<keyword evidence="2 10" id="KW-0378">Hydrolase</keyword>
<feature type="chain" id="PRO_5031322234" evidence="4">
    <location>
        <begin position="22"/>
        <end position="897"/>
    </location>
</feature>
<dbReference type="AlphaFoldDB" id="A0A7W6FSC0"/>
<feature type="domain" description="Malectin" evidence="8">
    <location>
        <begin position="745"/>
        <end position="886"/>
    </location>
</feature>
<dbReference type="PANTHER" id="PTHR42732">
    <property type="entry name" value="BETA-GALACTOSIDASE"/>
    <property type="match status" value="1"/>
</dbReference>
<evidence type="ECO:0000256" key="4">
    <source>
        <dbReference type="SAM" id="SignalP"/>
    </source>
</evidence>
<dbReference type="SUPFAM" id="SSF49303">
    <property type="entry name" value="beta-Galactosidase/glucuronidase domain"/>
    <property type="match status" value="1"/>
</dbReference>
<dbReference type="Gene3D" id="2.60.120.430">
    <property type="entry name" value="Galactose-binding lectin"/>
    <property type="match status" value="1"/>
</dbReference>
<evidence type="ECO:0000259" key="5">
    <source>
        <dbReference type="Pfam" id="PF00703"/>
    </source>
</evidence>
<dbReference type="Pfam" id="PF16355">
    <property type="entry name" value="DUF4982"/>
    <property type="match status" value="1"/>
</dbReference>
<keyword evidence="4" id="KW-0732">Signal</keyword>
<evidence type="ECO:0000313" key="10">
    <source>
        <dbReference type="EMBL" id="MBB3927899.1"/>
    </source>
</evidence>
<dbReference type="SUPFAM" id="SSF51445">
    <property type="entry name" value="(Trans)glycosidases"/>
    <property type="match status" value="1"/>
</dbReference>
<dbReference type="Pfam" id="PF02837">
    <property type="entry name" value="Glyco_hydro_2_N"/>
    <property type="match status" value="1"/>
</dbReference>
<comment type="caution">
    <text evidence="10">The sequence shown here is derived from an EMBL/GenBank/DDBJ whole genome shotgun (WGS) entry which is preliminary data.</text>
</comment>
<evidence type="ECO:0000259" key="9">
    <source>
        <dbReference type="Pfam" id="PF16355"/>
    </source>
</evidence>
<proteinExistence type="inferred from homology"/>
<evidence type="ECO:0000259" key="7">
    <source>
        <dbReference type="Pfam" id="PF02837"/>
    </source>
</evidence>
<dbReference type="InterPro" id="IPR006102">
    <property type="entry name" value="Ig-like_GH2"/>
</dbReference>
<organism evidence="10 11">
    <name type="scientific">Sphingobium jiangsuense</name>
    <dbReference type="NCBI Taxonomy" id="870476"/>
    <lineage>
        <taxon>Bacteria</taxon>
        <taxon>Pseudomonadati</taxon>
        <taxon>Pseudomonadota</taxon>
        <taxon>Alphaproteobacteria</taxon>
        <taxon>Sphingomonadales</taxon>
        <taxon>Sphingomonadaceae</taxon>
        <taxon>Sphingobium</taxon>
    </lineage>
</organism>
<gene>
    <name evidence="10" type="ORF">GGR43_003638</name>
</gene>
<comment type="similarity">
    <text evidence="1">Belongs to the glycosyl hydrolase 2 family.</text>
</comment>
<dbReference type="InterPro" id="IPR006104">
    <property type="entry name" value="Glyco_hydro_2_N"/>
</dbReference>
<evidence type="ECO:0000313" key="11">
    <source>
        <dbReference type="Proteomes" id="UP000571950"/>
    </source>
</evidence>
<protein>
    <submittedName>
        <fullName evidence="10">Beta-galactosidase</fullName>
        <ecNumber evidence="10">3.2.1.23</ecNumber>
    </submittedName>
</protein>
<dbReference type="Gene3D" id="2.60.40.10">
    <property type="entry name" value="Immunoglobulins"/>
    <property type="match status" value="2"/>
</dbReference>
<dbReference type="PANTHER" id="PTHR42732:SF1">
    <property type="entry name" value="BETA-MANNOSIDASE"/>
    <property type="match status" value="1"/>
</dbReference>
<evidence type="ECO:0000256" key="1">
    <source>
        <dbReference type="ARBA" id="ARBA00007401"/>
    </source>
</evidence>
<dbReference type="InterPro" id="IPR006101">
    <property type="entry name" value="Glyco_hydro_2"/>
</dbReference>
<dbReference type="Gene3D" id="3.20.20.80">
    <property type="entry name" value="Glycosidases"/>
    <property type="match status" value="1"/>
</dbReference>
<keyword evidence="3 10" id="KW-0326">Glycosidase</keyword>
<evidence type="ECO:0000259" key="8">
    <source>
        <dbReference type="Pfam" id="PF11721"/>
    </source>
</evidence>
<dbReference type="PRINTS" id="PR00132">
    <property type="entry name" value="GLHYDRLASE2"/>
</dbReference>
<feature type="domain" description="Glycoside hydrolase family 2 immunoglobulin-like beta-sandwich" evidence="5">
    <location>
        <begin position="220"/>
        <end position="326"/>
    </location>
</feature>
<dbReference type="Gene3D" id="2.60.120.260">
    <property type="entry name" value="Galactose-binding domain-like"/>
    <property type="match status" value="1"/>
</dbReference>
<dbReference type="RefSeq" id="WP_284276801.1">
    <property type="nucleotide sequence ID" value="NZ_BSPS01000005.1"/>
</dbReference>
<dbReference type="SUPFAM" id="SSF49785">
    <property type="entry name" value="Galactose-binding domain-like"/>
    <property type="match status" value="2"/>
</dbReference>
<evidence type="ECO:0000256" key="2">
    <source>
        <dbReference type="ARBA" id="ARBA00022801"/>
    </source>
</evidence>
<dbReference type="Pfam" id="PF00703">
    <property type="entry name" value="Glyco_hydro_2"/>
    <property type="match status" value="1"/>
</dbReference>
<dbReference type="EC" id="3.2.1.23" evidence="10"/>
<feature type="domain" description="Glycoside hydrolase family 2 catalytic" evidence="6">
    <location>
        <begin position="333"/>
        <end position="644"/>
    </location>
</feature>
<dbReference type="InterPro" id="IPR036156">
    <property type="entry name" value="Beta-gal/glucu_dom_sf"/>
</dbReference>